<dbReference type="RefSeq" id="XP_013782419.2">
    <property type="nucleotide sequence ID" value="XM_013926965.2"/>
</dbReference>
<accession>A0ABM1BI22</accession>
<dbReference type="InterPro" id="IPR015943">
    <property type="entry name" value="WD40/YVTN_repeat-like_dom_sf"/>
</dbReference>
<evidence type="ECO:0000313" key="3">
    <source>
        <dbReference type="Proteomes" id="UP000694941"/>
    </source>
</evidence>
<feature type="region of interest" description="Disordered" evidence="2">
    <location>
        <begin position="1"/>
        <end position="21"/>
    </location>
</feature>
<keyword evidence="1" id="KW-0853">WD repeat</keyword>
<evidence type="ECO:0000313" key="4">
    <source>
        <dbReference type="RefSeq" id="XP_013782419.2"/>
    </source>
</evidence>
<dbReference type="InterPro" id="IPR036322">
    <property type="entry name" value="WD40_repeat_dom_sf"/>
</dbReference>
<keyword evidence="3" id="KW-1185">Reference proteome</keyword>
<dbReference type="Pfam" id="PF00400">
    <property type="entry name" value="WD40"/>
    <property type="match status" value="3"/>
</dbReference>
<dbReference type="PANTHER" id="PTHR44566">
    <property type="entry name" value="TRANSDUCIN/WD40 REPEAT-LIKE SUPERFAMILY PROTEIN"/>
    <property type="match status" value="1"/>
</dbReference>
<evidence type="ECO:0000256" key="2">
    <source>
        <dbReference type="SAM" id="MobiDB-lite"/>
    </source>
</evidence>
<organism evidence="3 4">
    <name type="scientific">Limulus polyphemus</name>
    <name type="common">Atlantic horseshoe crab</name>
    <dbReference type="NCBI Taxonomy" id="6850"/>
    <lineage>
        <taxon>Eukaryota</taxon>
        <taxon>Metazoa</taxon>
        <taxon>Ecdysozoa</taxon>
        <taxon>Arthropoda</taxon>
        <taxon>Chelicerata</taxon>
        <taxon>Merostomata</taxon>
        <taxon>Xiphosura</taxon>
        <taxon>Limulidae</taxon>
        <taxon>Limulus</taxon>
    </lineage>
</organism>
<gene>
    <name evidence="4" type="primary">LOC106466672</name>
</gene>
<dbReference type="Gene3D" id="2.130.10.10">
    <property type="entry name" value="YVTN repeat-like/Quinoprotein amine dehydrogenase"/>
    <property type="match status" value="1"/>
</dbReference>
<evidence type="ECO:0000256" key="1">
    <source>
        <dbReference type="PROSITE-ProRule" id="PRU00221"/>
    </source>
</evidence>
<dbReference type="PROSITE" id="PS50294">
    <property type="entry name" value="WD_REPEATS_REGION"/>
    <property type="match status" value="1"/>
</dbReference>
<dbReference type="InterPro" id="IPR053053">
    <property type="entry name" value="WD_repeat_protein"/>
</dbReference>
<sequence>MNMEALQCYSTNSSSEDEYSNSDWNCALSHEGKKVLDKNSSEKTSLHDNINSAGLLNVKHEKKCEDFFGLKDSSDDEEAEVRMLAELEDVKLDLLLEDRSSVLAKEQYGPALPVSGAKEIKPSPADKNRTNTLSKRYFRKKGHSDSYVLNYGEYKKKHLSYDQVLYGINTCEASTTSQSEIIKSPSKNVLHDYHAYSTFCRVSETVDKVSDYDHHNVKDIKLPYIDESIKNTAEEKLFFKHPKIHAHIKSNASCKAPRRIDCQLGSHHNSVTSLQWNTAKYSHLLLSSSLDKILKVWNTLNKTCLQELSVHQEGIRSAVWTLSGTKCLSGSYDMTAHLTNVLTGQIEYTCQHQSYVTSVQVCPEAEEIFLTGSKDTVAAWDSRIQPTAAIMKYKSTCGQILDIAFLPGGKEFLCSSEIVSRDSPDRTLMAWDWRSGALLSNQIFHERYTCPCLRVDPFGQYFIAQTNGNYIAIFSTIHPYKMNKKKRYEGHKVSGYSIGCDISPDSTMVISGDIEGHLCVYDATSTRLFRKLSCGSSPTTCVAWHPVLFSTVALGTWNGDLGIWQ</sequence>
<dbReference type="SMART" id="SM00320">
    <property type="entry name" value="WD40"/>
    <property type="match status" value="6"/>
</dbReference>
<protein>
    <submittedName>
        <fullName evidence="4">WD repeat-containing protein 25-like</fullName>
    </submittedName>
</protein>
<proteinExistence type="predicted"/>
<dbReference type="SUPFAM" id="SSF50978">
    <property type="entry name" value="WD40 repeat-like"/>
    <property type="match status" value="1"/>
</dbReference>
<feature type="repeat" description="WD" evidence="1">
    <location>
        <begin position="264"/>
        <end position="307"/>
    </location>
</feature>
<dbReference type="InterPro" id="IPR001680">
    <property type="entry name" value="WD40_rpt"/>
</dbReference>
<reference evidence="4" key="1">
    <citation type="submission" date="2025-08" db="UniProtKB">
        <authorList>
            <consortium name="RefSeq"/>
        </authorList>
    </citation>
    <scope>IDENTIFICATION</scope>
    <source>
        <tissue evidence="4">Muscle</tissue>
    </source>
</reference>
<dbReference type="PANTHER" id="PTHR44566:SF1">
    <property type="entry name" value="WD REPEAT-CONTAINING PROTEIN 25"/>
    <property type="match status" value="1"/>
</dbReference>
<name>A0ABM1BI22_LIMPO</name>
<dbReference type="PROSITE" id="PS50082">
    <property type="entry name" value="WD_REPEATS_2"/>
    <property type="match status" value="1"/>
</dbReference>
<dbReference type="GeneID" id="106466672"/>
<dbReference type="Proteomes" id="UP000694941">
    <property type="component" value="Unplaced"/>
</dbReference>